<keyword evidence="3" id="KW-0812">Transmembrane</keyword>
<dbReference type="OrthoDB" id="25002at2759"/>
<feature type="compositionally biased region" description="Polar residues" evidence="2">
    <location>
        <begin position="304"/>
        <end position="323"/>
    </location>
</feature>
<dbReference type="SMART" id="SM00385">
    <property type="entry name" value="CYCLIN"/>
    <property type="match status" value="2"/>
</dbReference>
<dbReference type="InterPro" id="IPR036915">
    <property type="entry name" value="Cyclin-like_sf"/>
</dbReference>
<comment type="similarity">
    <text evidence="1">Belongs to the cyclin family.</text>
</comment>
<dbReference type="Pfam" id="PF00134">
    <property type="entry name" value="Cyclin_N"/>
    <property type="match status" value="1"/>
</dbReference>
<dbReference type="InterPro" id="IPR006671">
    <property type="entry name" value="Cyclin_N"/>
</dbReference>
<evidence type="ECO:0000256" key="3">
    <source>
        <dbReference type="SAM" id="Phobius"/>
    </source>
</evidence>
<reference evidence="5 6" key="1">
    <citation type="journal article" date="2020" name="ISME J.">
        <title>Uncovering the hidden diversity of litter-decomposition mechanisms in mushroom-forming fungi.</title>
        <authorList>
            <person name="Floudas D."/>
            <person name="Bentzer J."/>
            <person name="Ahren D."/>
            <person name="Johansson T."/>
            <person name="Persson P."/>
            <person name="Tunlid A."/>
        </authorList>
    </citation>
    <scope>NUCLEOTIDE SEQUENCE [LARGE SCALE GENOMIC DNA]</scope>
    <source>
        <strain evidence="5 6">CBS 146.42</strain>
    </source>
</reference>
<comment type="caution">
    <text evidence="5">The sequence shown here is derived from an EMBL/GenBank/DDBJ whole genome shotgun (WGS) entry which is preliminary data.</text>
</comment>
<sequence length="331" mass="36635">MADLSSQWYFSLSALASTPSESPRSRELYDRARGIEFLFRLGSSLALPTSAMCTAATWFHRFYMRYSMNDFHRQDVAATCIFLATKTEECGRKLRDVARVCQAKIHNTDVNNIPPDGKEVEQCQAAILLTEEVLLEAICFDFVVENPHSHLVDIFDAASTDDLVQEYAWSISHDSYRTPLCVFFPPKIIAAACYVLAQRIHDGPNSPSLDARISAAAPSMSLPTPPTHKPPSPDATRFAIEHFQLTENELSSVAVVLTILLDFYNAQAVDTYPYISSIVSVTPPTSSFSDRLYAPFSMMAQISSSEMTTQEPVESRTPNSSHGGRTPAMGT</sequence>
<organism evidence="5 6">
    <name type="scientific">Leucocoprinus leucothites</name>
    <dbReference type="NCBI Taxonomy" id="201217"/>
    <lineage>
        <taxon>Eukaryota</taxon>
        <taxon>Fungi</taxon>
        <taxon>Dikarya</taxon>
        <taxon>Basidiomycota</taxon>
        <taxon>Agaricomycotina</taxon>
        <taxon>Agaricomycetes</taxon>
        <taxon>Agaricomycetidae</taxon>
        <taxon>Agaricales</taxon>
        <taxon>Agaricineae</taxon>
        <taxon>Agaricaceae</taxon>
        <taxon>Leucocoprinus</taxon>
    </lineage>
</organism>
<evidence type="ECO:0000256" key="1">
    <source>
        <dbReference type="RuleBase" id="RU000383"/>
    </source>
</evidence>
<dbReference type="CDD" id="cd20546">
    <property type="entry name" value="CYCLIN_SpCG1C_ScCTK2-like_rpt2"/>
    <property type="match status" value="1"/>
</dbReference>
<feature type="domain" description="Cyclin-like" evidence="4">
    <location>
        <begin position="149"/>
        <end position="252"/>
    </location>
</feature>
<evidence type="ECO:0000313" key="5">
    <source>
        <dbReference type="EMBL" id="KAF5357883.1"/>
    </source>
</evidence>
<evidence type="ECO:0000256" key="2">
    <source>
        <dbReference type="SAM" id="MobiDB-lite"/>
    </source>
</evidence>
<gene>
    <name evidence="5" type="ORF">D9756_001595</name>
</gene>
<dbReference type="AlphaFoldDB" id="A0A8H5G3Y5"/>
<keyword evidence="1" id="KW-0195">Cyclin</keyword>
<protein>
    <recommendedName>
        <fullName evidence="4">Cyclin-like domain-containing protein</fullName>
    </recommendedName>
</protein>
<evidence type="ECO:0000313" key="6">
    <source>
        <dbReference type="Proteomes" id="UP000559027"/>
    </source>
</evidence>
<dbReference type="InterPro" id="IPR043198">
    <property type="entry name" value="Cyclin/Ssn8"/>
</dbReference>
<feature type="region of interest" description="Disordered" evidence="2">
    <location>
        <begin position="304"/>
        <end position="331"/>
    </location>
</feature>
<dbReference type="GO" id="GO:0006357">
    <property type="term" value="P:regulation of transcription by RNA polymerase II"/>
    <property type="evidence" value="ECO:0007669"/>
    <property type="project" value="InterPro"/>
</dbReference>
<feature type="domain" description="Cyclin-like" evidence="4">
    <location>
        <begin position="36"/>
        <end position="136"/>
    </location>
</feature>
<feature type="transmembrane region" description="Helical" evidence="3">
    <location>
        <begin position="37"/>
        <end position="59"/>
    </location>
</feature>
<dbReference type="EMBL" id="JAACJO010000005">
    <property type="protein sequence ID" value="KAF5357883.1"/>
    <property type="molecule type" value="Genomic_DNA"/>
</dbReference>
<dbReference type="Proteomes" id="UP000559027">
    <property type="component" value="Unassembled WGS sequence"/>
</dbReference>
<accession>A0A8H5G3Y5</accession>
<name>A0A8H5G3Y5_9AGAR</name>
<dbReference type="InterPro" id="IPR013763">
    <property type="entry name" value="Cyclin-like_dom"/>
</dbReference>
<keyword evidence="3" id="KW-1133">Transmembrane helix</keyword>
<dbReference type="Gene3D" id="1.10.472.10">
    <property type="entry name" value="Cyclin-like"/>
    <property type="match status" value="2"/>
</dbReference>
<evidence type="ECO:0000259" key="4">
    <source>
        <dbReference type="SMART" id="SM00385"/>
    </source>
</evidence>
<keyword evidence="6" id="KW-1185">Reference proteome</keyword>
<dbReference type="PANTHER" id="PTHR10026">
    <property type="entry name" value="CYCLIN"/>
    <property type="match status" value="1"/>
</dbReference>
<proteinExistence type="inferred from homology"/>
<dbReference type="GO" id="GO:0016538">
    <property type="term" value="F:cyclin-dependent protein serine/threonine kinase regulator activity"/>
    <property type="evidence" value="ECO:0007669"/>
    <property type="project" value="InterPro"/>
</dbReference>
<dbReference type="SUPFAM" id="SSF47954">
    <property type="entry name" value="Cyclin-like"/>
    <property type="match status" value="2"/>
</dbReference>
<keyword evidence="3" id="KW-0472">Membrane</keyword>